<dbReference type="EMBL" id="SRLO01000188">
    <property type="protein sequence ID" value="TNN68558.1"/>
    <property type="molecule type" value="Genomic_DNA"/>
</dbReference>
<dbReference type="Proteomes" id="UP000314294">
    <property type="component" value="Unassembled WGS sequence"/>
</dbReference>
<accession>A0A4Z2HS26</accession>
<proteinExistence type="predicted"/>
<reference evidence="1 2" key="1">
    <citation type="submission" date="2019-03" db="EMBL/GenBank/DDBJ databases">
        <title>First draft genome of Liparis tanakae, snailfish: a comprehensive survey of snailfish specific genes.</title>
        <authorList>
            <person name="Kim W."/>
            <person name="Song I."/>
            <person name="Jeong J.-H."/>
            <person name="Kim D."/>
            <person name="Kim S."/>
            <person name="Ryu S."/>
            <person name="Song J.Y."/>
            <person name="Lee S.K."/>
        </authorList>
    </citation>
    <scope>NUCLEOTIDE SEQUENCE [LARGE SCALE GENOMIC DNA]</scope>
    <source>
        <tissue evidence="1">Muscle</tissue>
    </source>
</reference>
<evidence type="ECO:0000313" key="1">
    <source>
        <dbReference type="EMBL" id="TNN68558.1"/>
    </source>
</evidence>
<sequence length="59" mass="6707">MRQFLAAPVRHVNLNCQPPTQKHGIKRKRVQDRTCDGVKPDILKTEWTRGTSAFSSIST</sequence>
<keyword evidence="2" id="KW-1185">Reference proteome</keyword>
<protein>
    <submittedName>
        <fullName evidence="1">Uncharacterized protein</fullName>
    </submittedName>
</protein>
<comment type="caution">
    <text evidence="1">The sequence shown here is derived from an EMBL/GenBank/DDBJ whole genome shotgun (WGS) entry which is preliminary data.</text>
</comment>
<name>A0A4Z2HS26_9TELE</name>
<dbReference type="AlphaFoldDB" id="A0A4Z2HS26"/>
<gene>
    <name evidence="1" type="ORF">EYF80_021204</name>
</gene>
<organism evidence="1 2">
    <name type="scientific">Liparis tanakae</name>
    <name type="common">Tanaka's snailfish</name>
    <dbReference type="NCBI Taxonomy" id="230148"/>
    <lineage>
        <taxon>Eukaryota</taxon>
        <taxon>Metazoa</taxon>
        <taxon>Chordata</taxon>
        <taxon>Craniata</taxon>
        <taxon>Vertebrata</taxon>
        <taxon>Euteleostomi</taxon>
        <taxon>Actinopterygii</taxon>
        <taxon>Neopterygii</taxon>
        <taxon>Teleostei</taxon>
        <taxon>Neoteleostei</taxon>
        <taxon>Acanthomorphata</taxon>
        <taxon>Eupercaria</taxon>
        <taxon>Perciformes</taxon>
        <taxon>Cottioidei</taxon>
        <taxon>Cottales</taxon>
        <taxon>Liparidae</taxon>
        <taxon>Liparis</taxon>
    </lineage>
</organism>
<evidence type="ECO:0000313" key="2">
    <source>
        <dbReference type="Proteomes" id="UP000314294"/>
    </source>
</evidence>